<keyword evidence="4" id="KW-1185">Reference proteome</keyword>
<gene>
    <name evidence="2" type="ORF">PMAYCL1PPCAC_14919</name>
    <name evidence="3" type="ORF">PMAYCL1PPCAC_33526</name>
</gene>
<evidence type="ECO:0000313" key="3">
    <source>
        <dbReference type="EMBL" id="GMR63331.1"/>
    </source>
</evidence>
<evidence type="ECO:0000313" key="4">
    <source>
        <dbReference type="Proteomes" id="UP001328107"/>
    </source>
</evidence>
<reference evidence="2" key="2">
    <citation type="submission" date="2023-06" db="EMBL/GenBank/DDBJ databases">
        <title>Genome assembly of Pristionchus species.</title>
        <authorList>
            <person name="Yoshida K."/>
            <person name="Sommer R.J."/>
        </authorList>
    </citation>
    <scope>NUCLEOTIDE SEQUENCE</scope>
    <source>
        <strain evidence="2">RS5460</strain>
    </source>
</reference>
<sequence>SRSTCPPSSSSLSSSSVWLPSCRRLHRPSAPPPTTPDAPSGCRVASATPISTLRPRSSSTAEPSAACAKQLTVSCSYEMVNPRIMICVVMQQ</sequence>
<name>A0AAN5CHW4_9BILA</name>
<dbReference type="EMBL" id="BTRK01000004">
    <property type="protein sequence ID" value="GMR44724.1"/>
    <property type="molecule type" value="Genomic_DNA"/>
</dbReference>
<proteinExistence type="predicted"/>
<protein>
    <submittedName>
        <fullName evidence="2">Uncharacterized protein</fullName>
    </submittedName>
</protein>
<evidence type="ECO:0000256" key="1">
    <source>
        <dbReference type="SAM" id="MobiDB-lite"/>
    </source>
</evidence>
<reference evidence="4" key="1">
    <citation type="submission" date="2022-10" db="EMBL/GenBank/DDBJ databases">
        <title>Genome assembly of Pristionchus species.</title>
        <authorList>
            <person name="Yoshida K."/>
            <person name="Sommer R.J."/>
        </authorList>
    </citation>
    <scope>NUCLEOTIDE SEQUENCE [LARGE SCALE GENOMIC DNA]</scope>
    <source>
        <strain evidence="3 4">RS5460</strain>
    </source>
</reference>
<dbReference type="EMBL" id="BTRK01000073">
    <property type="protein sequence ID" value="GMR63331.1"/>
    <property type="molecule type" value="Genomic_DNA"/>
</dbReference>
<evidence type="ECO:0000313" key="2">
    <source>
        <dbReference type="EMBL" id="GMR44724.1"/>
    </source>
</evidence>
<feature type="non-terminal residue" evidence="2">
    <location>
        <position position="1"/>
    </location>
</feature>
<comment type="caution">
    <text evidence="2">The sequence shown here is derived from an EMBL/GenBank/DDBJ whole genome shotgun (WGS) entry which is preliminary data.</text>
</comment>
<feature type="region of interest" description="Disordered" evidence="1">
    <location>
        <begin position="24"/>
        <end position="63"/>
    </location>
</feature>
<dbReference type="Proteomes" id="UP001328107">
    <property type="component" value="Unassembled WGS sequence"/>
</dbReference>
<accession>A0AAN5CHW4</accession>
<organism evidence="2 4">
    <name type="scientific">Pristionchus mayeri</name>
    <dbReference type="NCBI Taxonomy" id="1317129"/>
    <lineage>
        <taxon>Eukaryota</taxon>
        <taxon>Metazoa</taxon>
        <taxon>Ecdysozoa</taxon>
        <taxon>Nematoda</taxon>
        <taxon>Chromadorea</taxon>
        <taxon>Rhabditida</taxon>
        <taxon>Rhabditina</taxon>
        <taxon>Diplogasteromorpha</taxon>
        <taxon>Diplogasteroidea</taxon>
        <taxon>Neodiplogasteridae</taxon>
        <taxon>Pristionchus</taxon>
    </lineage>
</organism>
<feature type="compositionally biased region" description="Polar residues" evidence="1">
    <location>
        <begin position="48"/>
        <end position="62"/>
    </location>
</feature>
<dbReference type="AlphaFoldDB" id="A0AAN5CHW4"/>